<gene>
    <name evidence="12" type="ORF">COX44_02470</name>
</gene>
<evidence type="ECO:0000256" key="8">
    <source>
        <dbReference type="NCBIfam" id="TIGR00234"/>
    </source>
</evidence>
<dbReference type="InterPro" id="IPR002305">
    <property type="entry name" value="aa-tRNA-synth_Ic"/>
</dbReference>
<evidence type="ECO:0000256" key="10">
    <source>
        <dbReference type="RuleBase" id="RU363036"/>
    </source>
</evidence>
<protein>
    <recommendedName>
        <fullName evidence="1 8">Tyrosine--tRNA ligase</fullName>
        <ecNumber evidence="1 8">6.1.1.1</ecNumber>
    </recommendedName>
</protein>
<keyword evidence="5 10" id="KW-0648">Protein biosynthesis</keyword>
<evidence type="ECO:0000256" key="3">
    <source>
        <dbReference type="ARBA" id="ARBA00022741"/>
    </source>
</evidence>
<comment type="similarity">
    <text evidence="10">Belongs to the class-I aminoacyl-tRNA synthetase family.</text>
</comment>
<dbReference type="PRINTS" id="PR01040">
    <property type="entry name" value="TRNASYNTHTYR"/>
</dbReference>
<dbReference type="EC" id="6.1.1.1" evidence="1 8"/>
<dbReference type="PANTHER" id="PTHR11766:SF1">
    <property type="entry name" value="TYROSINE--TRNA LIGASE"/>
    <property type="match status" value="1"/>
</dbReference>
<keyword evidence="6 10" id="KW-0030">Aminoacyl-tRNA synthetase</keyword>
<dbReference type="Pfam" id="PF01479">
    <property type="entry name" value="S4"/>
    <property type="match status" value="1"/>
</dbReference>
<dbReference type="Proteomes" id="UP000231480">
    <property type="component" value="Unassembled WGS sequence"/>
</dbReference>
<keyword evidence="4 10" id="KW-0067">ATP-binding</keyword>
<organism evidence="12 13">
    <name type="scientific">Candidatus Portnoybacteria bacterium CG23_combo_of_CG06-09_8_20_14_all_37_13</name>
    <dbReference type="NCBI Taxonomy" id="1974819"/>
    <lineage>
        <taxon>Bacteria</taxon>
        <taxon>Candidatus Portnoyibacteriota</taxon>
    </lineage>
</organism>
<dbReference type="Gene3D" id="1.10.240.10">
    <property type="entry name" value="Tyrosyl-Transfer RNA Synthetase"/>
    <property type="match status" value="1"/>
</dbReference>
<evidence type="ECO:0000313" key="13">
    <source>
        <dbReference type="Proteomes" id="UP000231480"/>
    </source>
</evidence>
<evidence type="ECO:0000256" key="2">
    <source>
        <dbReference type="ARBA" id="ARBA00022598"/>
    </source>
</evidence>
<comment type="catalytic activity">
    <reaction evidence="7">
        <text>tRNA(Tyr) + L-tyrosine + ATP = L-tyrosyl-tRNA(Tyr) + AMP + diphosphate + H(+)</text>
        <dbReference type="Rhea" id="RHEA:10220"/>
        <dbReference type="Rhea" id="RHEA-COMP:9706"/>
        <dbReference type="Rhea" id="RHEA-COMP:9707"/>
        <dbReference type="ChEBI" id="CHEBI:15378"/>
        <dbReference type="ChEBI" id="CHEBI:30616"/>
        <dbReference type="ChEBI" id="CHEBI:33019"/>
        <dbReference type="ChEBI" id="CHEBI:58315"/>
        <dbReference type="ChEBI" id="CHEBI:78442"/>
        <dbReference type="ChEBI" id="CHEBI:78536"/>
        <dbReference type="ChEBI" id="CHEBI:456215"/>
        <dbReference type="EC" id="6.1.1.1"/>
    </reaction>
</comment>
<dbReference type="SUPFAM" id="SSF52374">
    <property type="entry name" value="Nucleotidylyl transferase"/>
    <property type="match status" value="1"/>
</dbReference>
<dbReference type="InterPro" id="IPR024088">
    <property type="entry name" value="Tyr-tRNA-ligase_bac-type"/>
</dbReference>
<dbReference type="PROSITE" id="PS00178">
    <property type="entry name" value="AA_TRNA_LIGASE_I"/>
    <property type="match status" value="1"/>
</dbReference>
<evidence type="ECO:0000256" key="1">
    <source>
        <dbReference type="ARBA" id="ARBA00013160"/>
    </source>
</evidence>
<dbReference type="PANTHER" id="PTHR11766">
    <property type="entry name" value="TYROSYL-TRNA SYNTHETASE"/>
    <property type="match status" value="1"/>
</dbReference>
<evidence type="ECO:0000256" key="7">
    <source>
        <dbReference type="ARBA" id="ARBA00048248"/>
    </source>
</evidence>
<dbReference type="NCBIfam" id="TIGR00234">
    <property type="entry name" value="tyrS"/>
    <property type="match status" value="1"/>
</dbReference>
<keyword evidence="9" id="KW-0694">RNA-binding</keyword>
<evidence type="ECO:0000259" key="11">
    <source>
        <dbReference type="SMART" id="SM00363"/>
    </source>
</evidence>
<dbReference type="SUPFAM" id="SSF55174">
    <property type="entry name" value="Alpha-L RNA-binding motif"/>
    <property type="match status" value="1"/>
</dbReference>
<evidence type="ECO:0000256" key="6">
    <source>
        <dbReference type="ARBA" id="ARBA00023146"/>
    </source>
</evidence>
<dbReference type="SMART" id="SM00363">
    <property type="entry name" value="S4"/>
    <property type="match status" value="1"/>
</dbReference>
<keyword evidence="2 10" id="KW-0436">Ligase</keyword>
<evidence type="ECO:0000256" key="9">
    <source>
        <dbReference type="PROSITE-ProRule" id="PRU00182"/>
    </source>
</evidence>
<evidence type="ECO:0000256" key="4">
    <source>
        <dbReference type="ARBA" id="ARBA00022840"/>
    </source>
</evidence>
<dbReference type="EMBL" id="PCRH01000055">
    <property type="protein sequence ID" value="PIP16979.1"/>
    <property type="molecule type" value="Genomic_DNA"/>
</dbReference>
<dbReference type="AlphaFoldDB" id="A0A2G9YCK7"/>
<dbReference type="PROSITE" id="PS50889">
    <property type="entry name" value="S4"/>
    <property type="match status" value="1"/>
</dbReference>
<sequence length="388" mass="44782">MDKITQILNRGVENIIVREDLEKRLRVGKKLRVYYGIDPTSPQLHLGHAVVLWKLRDFQESGHEVILLIGDFTARIGDPTDRNAARQPLTKAEIKINMQDYKRQAGKILDFSKTKIQYNDRWLSKLNFENIIKLASNFTVQQMLDREMFQERIKQGKPISLHEFLYPLMQGYDSVAMNVDLEIGGNDQLFNMLAGRTLQKIYNKKDKYVLTTKLLPGLDNRKMSKSYGNIIGLADEPNNMFGKIMSMADEIMPDYFELATRLSEEEIKEILKQEPRETKARLAREIVALYHGEKTSEKAEQEFERVFKEKKAPSKMPEIKLSTIACQLSDLLVKTRLASSRAEAKRLIKQGAVKVDNKIIKDPMREIKIKNNIILQKGRRGFVKIKVG</sequence>
<dbReference type="Gene3D" id="3.40.50.620">
    <property type="entry name" value="HUPs"/>
    <property type="match status" value="1"/>
</dbReference>
<dbReference type="CDD" id="cd00805">
    <property type="entry name" value="TyrRS_core"/>
    <property type="match status" value="1"/>
</dbReference>
<dbReference type="Pfam" id="PF00579">
    <property type="entry name" value="tRNA-synt_1b"/>
    <property type="match status" value="1"/>
</dbReference>
<dbReference type="InterPro" id="IPR002942">
    <property type="entry name" value="S4_RNA-bd"/>
</dbReference>
<dbReference type="GO" id="GO:0004831">
    <property type="term" value="F:tyrosine-tRNA ligase activity"/>
    <property type="evidence" value="ECO:0007669"/>
    <property type="project" value="UniProtKB-UniRule"/>
</dbReference>
<dbReference type="GO" id="GO:0005829">
    <property type="term" value="C:cytosol"/>
    <property type="evidence" value="ECO:0007669"/>
    <property type="project" value="TreeGrafter"/>
</dbReference>
<feature type="domain" description="RNA-binding S4" evidence="11">
    <location>
        <begin position="326"/>
        <end position="386"/>
    </location>
</feature>
<dbReference type="InterPro" id="IPR014729">
    <property type="entry name" value="Rossmann-like_a/b/a_fold"/>
</dbReference>
<accession>A0A2G9YCK7</accession>
<evidence type="ECO:0000256" key="5">
    <source>
        <dbReference type="ARBA" id="ARBA00022917"/>
    </source>
</evidence>
<name>A0A2G9YCK7_9BACT</name>
<dbReference type="InterPro" id="IPR036986">
    <property type="entry name" value="S4_RNA-bd_sf"/>
</dbReference>
<dbReference type="CDD" id="cd00165">
    <property type="entry name" value="S4"/>
    <property type="match status" value="1"/>
</dbReference>
<keyword evidence="3 10" id="KW-0547">Nucleotide-binding</keyword>
<dbReference type="InterPro" id="IPR001412">
    <property type="entry name" value="aa-tRNA-synth_I_CS"/>
</dbReference>
<reference evidence="12 13" key="1">
    <citation type="submission" date="2017-09" db="EMBL/GenBank/DDBJ databases">
        <title>Depth-based differentiation of microbial function through sediment-hosted aquifers and enrichment of novel symbionts in the deep terrestrial subsurface.</title>
        <authorList>
            <person name="Probst A.J."/>
            <person name="Ladd B."/>
            <person name="Jarett J.K."/>
            <person name="Geller-Mcgrath D.E."/>
            <person name="Sieber C.M."/>
            <person name="Emerson J.B."/>
            <person name="Anantharaman K."/>
            <person name="Thomas B.C."/>
            <person name="Malmstrom R."/>
            <person name="Stieglmeier M."/>
            <person name="Klingl A."/>
            <person name="Woyke T."/>
            <person name="Ryan C.M."/>
            <person name="Banfield J.F."/>
        </authorList>
    </citation>
    <scope>NUCLEOTIDE SEQUENCE [LARGE SCALE GENOMIC DNA]</scope>
    <source>
        <strain evidence="12">CG23_combo_of_CG06-09_8_20_14_all_37_13</strain>
    </source>
</reference>
<proteinExistence type="inferred from homology"/>
<evidence type="ECO:0000313" key="12">
    <source>
        <dbReference type="EMBL" id="PIP16979.1"/>
    </source>
</evidence>
<dbReference type="InterPro" id="IPR002307">
    <property type="entry name" value="Tyr-tRNA-ligase"/>
</dbReference>
<comment type="caution">
    <text evidence="12">The sequence shown here is derived from an EMBL/GenBank/DDBJ whole genome shotgun (WGS) entry which is preliminary data.</text>
</comment>
<dbReference type="Gene3D" id="3.10.290.10">
    <property type="entry name" value="RNA-binding S4 domain"/>
    <property type="match status" value="1"/>
</dbReference>
<dbReference type="GO" id="GO:0006437">
    <property type="term" value="P:tyrosyl-tRNA aminoacylation"/>
    <property type="evidence" value="ECO:0007669"/>
    <property type="project" value="UniProtKB-UniRule"/>
</dbReference>
<dbReference type="GO" id="GO:0003723">
    <property type="term" value="F:RNA binding"/>
    <property type="evidence" value="ECO:0007669"/>
    <property type="project" value="UniProtKB-KW"/>
</dbReference>
<dbReference type="GO" id="GO:0005524">
    <property type="term" value="F:ATP binding"/>
    <property type="evidence" value="ECO:0007669"/>
    <property type="project" value="UniProtKB-KW"/>
</dbReference>